<keyword evidence="10" id="KW-0249">Electron transport</keyword>
<keyword evidence="14 21" id="KW-0496">Mitochondrion</keyword>
<keyword evidence="9" id="KW-1278">Translocase</keyword>
<dbReference type="AlphaFoldDB" id="A0A7D6W9J7"/>
<evidence type="ECO:0000259" key="19">
    <source>
        <dbReference type="Pfam" id="PF00361"/>
    </source>
</evidence>
<gene>
    <name evidence="21" type="primary">ND5</name>
</gene>
<evidence type="ECO:0000256" key="17">
    <source>
        <dbReference type="ARBA" id="ARBA00049551"/>
    </source>
</evidence>
<dbReference type="InterPro" id="IPR001750">
    <property type="entry name" value="ND/Mrp_TM"/>
</dbReference>
<dbReference type="GO" id="GO:0015990">
    <property type="term" value="P:electron transport coupled proton transport"/>
    <property type="evidence" value="ECO:0007669"/>
    <property type="project" value="TreeGrafter"/>
</dbReference>
<dbReference type="GO" id="GO:0042773">
    <property type="term" value="P:ATP synthesis coupled electron transport"/>
    <property type="evidence" value="ECO:0007669"/>
    <property type="project" value="InterPro"/>
</dbReference>
<evidence type="ECO:0000256" key="2">
    <source>
        <dbReference type="ARBA" id="ARBA00004448"/>
    </source>
</evidence>
<keyword evidence="8" id="KW-0999">Mitochondrion inner membrane</keyword>
<evidence type="ECO:0000256" key="16">
    <source>
        <dbReference type="ARBA" id="ARBA00031027"/>
    </source>
</evidence>
<keyword evidence="15 18" id="KW-0472">Membrane</keyword>
<geneLocation type="mitochondrion" evidence="21"/>
<dbReference type="GO" id="GO:0005743">
    <property type="term" value="C:mitochondrial inner membrane"/>
    <property type="evidence" value="ECO:0007669"/>
    <property type="project" value="UniProtKB-SubCell"/>
</dbReference>
<feature type="transmembrane region" description="Helical" evidence="18">
    <location>
        <begin position="238"/>
        <end position="258"/>
    </location>
</feature>
<feature type="transmembrane region" description="Helical" evidence="18">
    <location>
        <begin position="6"/>
        <end position="24"/>
    </location>
</feature>
<name>A0A7D6W9J7_9NEOP</name>
<evidence type="ECO:0000256" key="9">
    <source>
        <dbReference type="ARBA" id="ARBA00022967"/>
    </source>
</evidence>
<feature type="transmembrane region" description="Helical" evidence="18">
    <location>
        <begin position="453"/>
        <end position="474"/>
    </location>
</feature>
<accession>A0A7D6W9J7</accession>
<evidence type="ECO:0000256" key="3">
    <source>
        <dbReference type="ARBA" id="ARBA00012944"/>
    </source>
</evidence>
<feature type="transmembrane region" description="Helical" evidence="18">
    <location>
        <begin position="486"/>
        <end position="505"/>
    </location>
</feature>
<feature type="transmembrane region" description="Helical" evidence="18">
    <location>
        <begin position="370"/>
        <end position="392"/>
    </location>
</feature>
<evidence type="ECO:0000256" key="7">
    <source>
        <dbReference type="ARBA" id="ARBA00022692"/>
    </source>
</evidence>
<dbReference type="EC" id="7.1.1.2" evidence="3"/>
<evidence type="ECO:0000256" key="14">
    <source>
        <dbReference type="ARBA" id="ARBA00023128"/>
    </source>
</evidence>
<keyword evidence="5" id="KW-0813">Transport</keyword>
<feature type="transmembrane region" description="Helical" evidence="18">
    <location>
        <begin position="412"/>
        <end position="432"/>
    </location>
</feature>
<comment type="subcellular location">
    <subcellularLocation>
        <location evidence="2">Mitochondrion inner membrane</location>
        <topology evidence="2">Multi-pass membrane protein</topology>
    </subcellularLocation>
</comment>
<keyword evidence="11 18" id="KW-1133">Transmembrane helix</keyword>
<evidence type="ECO:0000256" key="8">
    <source>
        <dbReference type="ARBA" id="ARBA00022792"/>
    </source>
</evidence>
<protein>
    <recommendedName>
        <fullName evidence="4">NADH-ubiquinone oxidoreductase chain 5</fullName>
        <ecNumber evidence="3">7.1.1.2</ecNumber>
    </recommendedName>
    <alternativeName>
        <fullName evidence="16">NADH dehydrogenase subunit 5</fullName>
    </alternativeName>
</protein>
<feature type="domain" description="NADH:quinone oxidoreductase/Mrp antiporter transmembrane" evidence="19">
    <location>
        <begin position="100"/>
        <end position="376"/>
    </location>
</feature>
<dbReference type="InterPro" id="IPR003945">
    <property type="entry name" value="NU5C-like"/>
</dbReference>
<evidence type="ECO:0000256" key="10">
    <source>
        <dbReference type="ARBA" id="ARBA00022982"/>
    </source>
</evidence>
<evidence type="ECO:0000256" key="12">
    <source>
        <dbReference type="ARBA" id="ARBA00023027"/>
    </source>
</evidence>
<feature type="transmembrane region" description="Helical" evidence="18">
    <location>
        <begin position="208"/>
        <end position="226"/>
    </location>
</feature>
<feature type="transmembrane region" description="Helical" evidence="18">
    <location>
        <begin position="297"/>
        <end position="317"/>
    </location>
</feature>
<feature type="transmembrane region" description="Helical" evidence="18">
    <location>
        <begin position="44"/>
        <end position="69"/>
    </location>
</feature>
<feature type="transmembrane region" description="Helical" evidence="18">
    <location>
        <begin position="145"/>
        <end position="164"/>
    </location>
</feature>
<feature type="transmembrane region" description="Helical" evidence="18">
    <location>
        <begin position="517"/>
        <end position="538"/>
    </location>
</feature>
<keyword evidence="12" id="KW-0520">NAD</keyword>
<dbReference type="GO" id="GO:0003954">
    <property type="term" value="F:NADH dehydrogenase activity"/>
    <property type="evidence" value="ECO:0007669"/>
    <property type="project" value="TreeGrafter"/>
</dbReference>
<evidence type="ECO:0000256" key="4">
    <source>
        <dbReference type="ARBA" id="ARBA00021096"/>
    </source>
</evidence>
<evidence type="ECO:0000256" key="15">
    <source>
        <dbReference type="ARBA" id="ARBA00023136"/>
    </source>
</evidence>
<reference evidence="21" key="1">
    <citation type="submission" date="2020-06" db="EMBL/GenBank/DDBJ databases">
        <title>DNAmark Project.</title>
        <authorList>
            <person name="Leerhoei F."/>
        </authorList>
    </citation>
    <scope>NUCLEOTIDE SEQUENCE</scope>
    <source>
        <strain evidence="21">DM1316</strain>
    </source>
</reference>
<organism evidence="21">
    <name type="scientific">Athripsodes aterrimus</name>
    <dbReference type="NCBI Taxonomy" id="699862"/>
    <lineage>
        <taxon>Eukaryota</taxon>
        <taxon>Metazoa</taxon>
        <taxon>Ecdysozoa</taxon>
        <taxon>Arthropoda</taxon>
        <taxon>Hexapoda</taxon>
        <taxon>Insecta</taxon>
        <taxon>Pterygota</taxon>
        <taxon>Neoptera</taxon>
        <taxon>Endopterygota</taxon>
        <taxon>Trichoptera</taxon>
        <taxon>Integripalpia</taxon>
        <taxon>Brevitentoria</taxon>
        <taxon>Leptoceroidea</taxon>
        <taxon>Leptoceridae</taxon>
        <taxon>Leptocerinae</taxon>
        <taxon>Athripsodini</taxon>
        <taxon>Athripsodes</taxon>
    </lineage>
</organism>
<evidence type="ECO:0000256" key="18">
    <source>
        <dbReference type="SAM" id="Phobius"/>
    </source>
</evidence>
<feature type="transmembrane region" description="Helical" evidence="18">
    <location>
        <begin position="329"/>
        <end position="350"/>
    </location>
</feature>
<dbReference type="Pfam" id="PF06455">
    <property type="entry name" value="NADH5_C"/>
    <property type="match status" value="1"/>
</dbReference>
<keyword evidence="13" id="KW-0830">Ubiquinone</keyword>
<evidence type="ECO:0000256" key="13">
    <source>
        <dbReference type="ARBA" id="ARBA00023075"/>
    </source>
</evidence>
<feature type="transmembrane region" description="Helical" evidence="18">
    <location>
        <begin position="81"/>
        <end position="99"/>
    </location>
</feature>
<evidence type="ECO:0000256" key="11">
    <source>
        <dbReference type="ARBA" id="ARBA00022989"/>
    </source>
</evidence>
<evidence type="ECO:0000256" key="5">
    <source>
        <dbReference type="ARBA" id="ARBA00022448"/>
    </source>
</evidence>
<feature type="transmembrane region" description="Helical" evidence="18">
    <location>
        <begin position="176"/>
        <end position="196"/>
    </location>
</feature>
<keyword evidence="7 18" id="KW-0812">Transmembrane</keyword>
<evidence type="ECO:0000313" key="21">
    <source>
        <dbReference type="EMBL" id="QLY90117.1"/>
    </source>
</evidence>
<comment type="catalytic activity">
    <reaction evidence="17">
        <text>a ubiquinone + NADH + 5 H(+)(in) = a ubiquinol + NAD(+) + 4 H(+)(out)</text>
        <dbReference type="Rhea" id="RHEA:29091"/>
        <dbReference type="Rhea" id="RHEA-COMP:9565"/>
        <dbReference type="Rhea" id="RHEA-COMP:9566"/>
        <dbReference type="ChEBI" id="CHEBI:15378"/>
        <dbReference type="ChEBI" id="CHEBI:16389"/>
        <dbReference type="ChEBI" id="CHEBI:17976"/>
        <dbReference type="ChEBI" id="CHEBI:57540"/>
        <dbReference type="ChEBI" id="CHEBI:57945"/>
        <dbReference type="EC" id="7.1.1.2"/>
    </reaction>
</comment>
<feature type="transmembrane region" description="Helical" evidence="18">
    <location>
        <begin position="544"/>
        <end position="561"/>
    </location>
</feature>
<evidence type="ECO:0000256" key="1">
    <source>
        <dbReference type="ARBA" id="ARBA00003257"/>
    </source>
</evidence>
<keyword evidence="6" id="KW-0679">Respiratory chain</keyword>
<evidence type="ECO:0000256" key="6">
    <source>
        <dbReference type="ARBA" id="ARBA00022660"/>
    </source>
</evidence>
<dbReference type="InterPro" id="IPR010934">
    <property type="entry name" value="NADH_DH_su5_C"/>
</dbReference>
<dbReference type="Pfam" id="PF00361">
    <property type="entry name" value="Proton_antipo_M"/>
    <property type="match status" value="1"/>
</dbReference>
<feature type="domain" description="NADH dehydrogenase subunit 5 C-terminal" evidence="20">
    <location>
        <begin position="386"/>
        <end position="562"/>
    </location>
</feature>
<dbReference type="PANTHER" id="PTHR42829">
    <property type="entry name" value="NADH-UBIQUINONE OXIDOREDUCTASE CHAIN 5"/>
    <property type="match status" value="1"/>
</dbReference>
<dbReference type="PANTHER" id="PTHR42829:SF2">
    <property type="entry name" value="NADH-UBIQUINONE OXIDOREDUCTASE CHAIN 5"/>
    <property type="match status" value="1"/>
</dbReference>
<proteinExistence type="predicted"/>
<dbReference type="GO" id="GO:0008137">
    <property type="term" value="F:NADH dehydrogenase (ubiquinone) activity"/>
    <property type="evidence" value="ECO:0007669"/>
    <property type="project" value="UniProtKB-EC"/>
</dbReference>
<evidence type="ECO:0000259" key="20">
    <source>
        <dbReference type="Pfam" id="PF06455"/>
    </source>
</evidence>
<dbReference type="EMBL" id="MT584160">
    <property type="protein sequence ID" value="QLY90117.1"/>
    <property type="molecule type" value="Genomic_DNA"/>
</dbReference>
<sequence length="563" mass="66616">MLYSLILFSSGILLFFVSLLMFLYKFNFFLEWEILSLNSFEFSYILLFDWFSVMFIFIVIMISSMVILYSHSYMKEDMNKIRFMYLVFLFVVSMMLMIISPNLFSIILGWDGLGLISFCLVIYFQNEKSNNAGMLTVLSNRIGDIFMLLMMAWMFNLGSWNFFIYMSSLNNQYLKLIGILLILISITKSAQIPFSAWLPAAMAAPTPVSSLVHSSTLVTAGVYLLIRFFEVLKVSVCLDYLLLLGVMTMLMSGLSAVYEFDFKKIIALSTLSQLGLMMSTLGMNLKILSGFHLMTHAFFKALLFLCAGVLIHSFYNFQDIRFMGMFMNYTPIIYSCFMVSNLSLMGMFFLSGFYSKDLILEMVSVSNLSFLIYILFYFCIFCTVIYSLRLFFMSFLNFTNFFSLMEFHEEDYFMLLGIFFLMFMSIFMGSILKWFLSFSIKFIYLYYFMKYMVNYFILLGLLFVVVILMNYFKLKYMLMLFYFNNYMWFMSMISLYSMNLLFLKFGKIFIKLLDMGWIEVFFKYNYLYLINLGMFMLMKFQLNMLKIMFMLFVVFIYLIFLSI</sequence>
<dbReference type="PRINTS" id="PR01434">
    <property type="entry name" value="NADHDHGNASE5"/>
</dbReference>
<comment type="function">
    <text evidence="1">Core subunit of the mitochondrial membrane respiratory chain NADH dehydrogenase (Complex I) that is believed to belong to the minimal assembly required for catalysis. Complex I functions in the transfer of electrons from NADH to the respiratory chain. The immediate electron acceptor for the enzyme is believed to be ubiquinone.</text>
</comment>